<sequence length="475" mass="53758">MERVVNLNRWQREHVRTQVEMRQLFSQVKTLYSSDPFPHYRQRIQRLKTLKQALLENQQALVDALAQDYGHRSEFDCLIGDVLPSLRHLNYSLKHLRGWMKAQRRRAGSLLAPSKVKVEYQPLGVVGVMVPWNFPIFLSLGPIITALAAGNRVMVKLSEHTPKTNAILRDVFAELEDDVFPIEGDAEIASYFSQLPFDHLLFTGSTRVGRIVAQAAAQNLTPITLELGGKSPVIIAHDADLDQAVDAVMLGKSVNNGQVCVAPDYVFVPHGQEMAFVHRYLKRYQHHFKRQGQSATHIINEQQWVRLHAYLQDAKSKGARIHTLGDEPQPHSMMPHLVTEVTSNMLLMQQEIFGPILPVLGYQQLSDVLSYINSRPRPLALYLMTKDKVLERQVIEQTHSGTVAINDTLLQVAADDAPFGGIGESGMGHYHGIEGFRTFSKAKTVLSTPAWLPRSRILLRHQALVTKLMRWLFLR</sequence>
<comment type="similarity">
    <text evidence="1 4 7">Belongs to the aldehyde dehydrogenase family.</text>
</comment>
<feature type="active site" evidence="5 6">
    <location>
        <position position="226"/>
    </location>
</feature>
<evidence type="ECO:0000313" key="10">
    <source>
        <dbReference type="Proteomes" id="UP000198854"/>
    </source>
</evidence>
<keyword evidence="2 4" id="KW-0560">Oxidoreductase</keyword>
<evidence type="ECO:0000256" key="7">
    <source>
        <dbReference type="RuleBase" id="RU003345"/>
    </source>
</evidence>
<dbReference type="InterPro" id="IPR015590">
    <property type="entry name" value="Aldehyde_DH_dom"/>
</dbReference>
<dbReference type="Proteomes" id="UP000198854">
    <property type="component" value="Unassembled WGS sequence"/>
</dbReference>
<dbReference type="Gene3D" id="3.40.605.10">
    <property type="entry name" value="Aldehyde Dehydrogenase, Chain A, domain 1"/>
    <property type="match status" value="1"/>
</dbReference>
<dbReference type="InterPro" id="IPR029510">
    <property type="entry name" value="Ald_DH_CS_GLU"/>
</dbReference>
<dbReference type="OrthoDB" id="9812625at2"/>
<dbReference type="EMBL" id="FNDD01000003">
    <property type="protein sequence ID" value="SDG83848.1"/>
    <property type="molecule type" value="Genomic_DNA"/>
</dbReference>
<evidence type="ECO:0000256" key="2">
    <source>
        <dbReference type="ARBA" id="ARBA00023002"/>
    </source>
</evidence>
<evidence type="ECO:0000256" key="3">
    <source>
        <dbReference type="ARBA" id="ARBA00023027"/>
    </source>
</evidence>
<evidence type="ECO:0000256" key="6">
    <source>
        <dbReference type="PROSITE-ProRule" id="PRU10007"/>
    </source>
</evidence>
<dbReference type="Gene3D" id="3.40.309.10">
    <property type="entry name" value="Aldehyde Dehydrogenase, Chain A, domain 2"/>
    <property type="match status" value="1"/>
</dbReference>
<evidence type="ECO:0000256" key="1">
    <source>
        <dbReference type="ARBA" id="ARBA00009986"/>
    </source>
</evidence>
<evidence type="ECO:0000259" key="8">
    <source>
        <dbReference type="Pfam" id="PF00171"/>
    </source>
</evidence>
<evidence type="ECO:0000256" key="4">
    <source>
        <dbReference type="PIRNR" id="PIRNR036492"/>
    </source>
</evidence>
<dbReference type="InterPro" id="IPR012394">
    <property type="entry name" value="Aldehyde_DH_NAD(P)"/>
</dbReference>
<keyword evidence="10" id="KW-1185">Reference proteome</keyword>
<dbReference type="RefSeq" id="WP_093270084.1">
    <property type="nucleotide sequence ID" value="NZ_FNDD01000003.1"/>
</dbReference>
<feature type="active site" evidence="5">
    <location>
        <position position="260"/>
    </location>
</feature>
<feature type="domain" description="Aldehyde dehydrogenase" evidence="8">
    <location>
        <begin position="41"/>
        <end position="445"/>
    </location>
</feature>
<dbReference type="InterPro" id="IPR016161">
    <property type="entry name" value="Ald_DH/histidinol_DH"/>
</dbReference>
<dbReference type="STRING" id="861298.SAMN04488136_103182"/>
<evidence type="ECO:0000313" key="9">
    <source>
        <dbReference type="EMBL" id="SDG83848.1"/>
    </source>
</evidence>
<name>A0A1G7XI11_9VIBR</name>
<dbReference type="PIRSF" id="PIRSF036492">
    <property type="entry name" value="ALDH"/>
    <property type="match status" value="1"/>
</dbReference>
<dbReference type="GO" id="GO:0005737">
    <property type="term" value="C:cytoplasm"/>
    <property type="evidence" value="ECO:0007669"/>
    <property type="project" value="TreeGrafter"/>
</dbReference>
<protein>
    <recommendedName>
        <fullName evidence="4">Aldehyde dehydrogenase</fullName>
    </recommendedName>
</protein>
<reference evidence="9 10" key="1">
    <citation type="submission" date="2016-10" db="EMBL/GenBank/DDBJ databases">
        <authorList>
            <person name="de Groot N.N."/>
        </authorList>
    </citation>
    <scope>NUCLEOTIDE SEQUENCE [LARGE SCALE GENOMIC DNA]</scope>
    <source>
        <strain evidence="9 10">CGMCC 1.10228</strain>
    </source>
</reference>
<dbReference type="PROSITE" id="PS00687">
    <property type="entry name" value="ALDEHYDE_DEHYDR_GLU"/>
    <property type="match status" value="1"/>
</dbReference>
<accession>A0A1G7XI11</accession>
<dbReference type="GO" id="GO:0006081">
    <property type="term" value="P:aldehyde metabolic process"/>
    <property type="evidence" value="ECO:0007669"/>
    <property type="project" value="InterPro"/>
</dbReference>
<organism evidence="9 10">
    <name type="scientific">Vibrio xiamenensis</name>
    <dbReference type="NCBI Taxonomy" id="861298"/>
    <lineage>
        <taxon>Bacteria</taxon>
        <taxon>Pseudomonadati</taxon>
        <taxon>Pseudomonadota</taxon>
        <taxon>Gammaproteobacteria</taxon>
        <taxon>Vibrionales</taxon>
        <taxon>Vibrionaceae</taxon>
        <taxon>Vibrio</taxon>
    </lineage>
</organism>
<dbReference type="GO" id="GO:0004029">
    <property type="term" value="F:aldehyde dehydrogenase (NAD+) activity"/>
    <property type="evidence" value="ECO:0007669"/>
    <property type="project" value="TreeGrafter"/>
</dbReference>
<evidence type="ECO:0000256" key="5">
    <source>
        <dbReference type="PIRSR" id="PIRSR036492-1"/>
    </source>
</evidence>
<dbReference type="AlphaFoldDB" id="A0A1G7XI11"/>
<gene>
    <name evidence="9" type="ORF">SAMN04488136_103182</name>
</gene>
<dbReference type="InterPro" id="IPR016163">
    <property type="entry name" value="Ald_DH_C"/>
</dbReference>
<dbReference type="InterPro" id="IPR016162">
    <property type="entry name" value="Ald_DH_N"/>
</dbReference>
<dbReference type="PANTHER" id="PTHR43570">
    <property type="entry name" value="ALDEHYDE DEHYDROGENASE"/>
    <property type="match status" value="1"/>
</dbReference>
<dbReference type="PANTHER" id="PTHR43570:SF20">
    <property type="entry name" value="ALDEHYDE DEHYDROGENASE ALDX-RELATED"/>
    <property type="match status" value="1"/>
</dbReference>
<proteinExistence type="inferred from homology"/>
<dbReference type="SUPFAM" id="SSF53720">
    <property type="entry name" value="ALDH-like"/>
    <property type="match status" value="1"/>
</dbReference>
<dbReference type="Pfam" id="PF00171">
    <property type="entry name" value="Aldedh"/>
    <property type="match status" value="1"/>
</dbReference>
<dbReference type="CDD" id="cd07133">
    <property type="entry name" value="ALDH_CALDH_CalB"/>
    <property type="match status" value="1"/>
</dbReference>
<keyword evidence="3" id="KW-0520">NAD</keyword>